<dbReference type="EMBL" id="JAPVEA010000005">
    <property type="protein sequence ID" value="KAJ5454873.1"/>
    <property type="molecule type" value="Genomic_DNA"/>
</dbReference>
<comment type="caution">
    <text evidence="1">The sequence shown here is derived from an EMBL/GenBank/DDBJ whole genome shotgun (WGS) entry which is preliminary data.</text>
</comment>
<accession>A0AAD6C9N6</accession>
<gene>
    <name evidence="1" type="ORF">N7458_005829</name>
</gene>
<keyword evidence="2" id="KW-1185">Reference proteome</keyword>
<protein>
    <submittedName>
        <fullName evidence="1">Uncharacterized protein</fullName>
    </submittedName>
</protein>
<organism evidence="1 2">
    <name type="scientific">Penicillium daleae</name>
    <dbReference type="NCBI Taxonomy" id="63821"/>
    <lineage>
        <taxon>Eukaryota</taxon>
        <taxon>Fungi</taxon>
        <taxon>Dikarya</taxon>
        <taxon>Ascomycota</taxon>
        <taxon>Pezizomycotina</taxon>
        <taxon>Eurotiomycetes</taxon>
        <taxon>Eurotiomycetidae</taxon>
        <taxon>Eurotiales</taxon>
        <taxon>Aspergillaceae</taxon>
        <taxon>Penicillium</taxon>
    </lineage>
</organism>
<dbReference type="Proteomes" id="UP001213681">
    <property type="component" value="Unassembled WGS sequence"/>
</dbReference>
<reference evidence="1" key="1">
    <citation type="submission" date="2022-12" db="EMBL/GenBank/DDBJ databases">
        <authorList>
            <person name="Petersen C."/>
        </authorList>
    </citation>
    <scope>NUCLEOTIDE SEQUENCE</scope>
    <source>
        <strain evidence="1">IBT 16125</strain>
    </source>
</reference>
<evidence type="ECO:0000313" key="2">
    <source>
        <dbReference type="Proteomes" id="UP001213681"/>
    </source>
</evidence>
<sequence>MPGFGVQIQGQPAEPTVATKHPDRLLLSYLTQDGVRVQRTVSIEANGSVKQTTVLSTSDSSTRSVPVQLSFGMSLNRASYGQLTEGGPIPLPESLNLFRVAKDGSSFTMHNPNLQANAEGILMADSADFEGMTFHDDWQTFRDEPVQCLGTACVRLTPGVPVTITLSLRLYSNLSSGTHLGCEQPLDPTWNLQDPVAFNIIHGNLQYVLGNCTIPISESSTCVITDHVALPLGWNRDN</sequence>
<evidence type="ECO:0000313" key="1">
    <source>
        <dbReference type="EMBL" id="KAJ5454873.1"/>
    </source>
</evidence>
<proteinExistence type="predicted"/>
<dbReference type="GeneID" id="81599454"/>
<dbReference type="RefSeq" id="XP_056767829.1">
    <property type="nucleotide sequence ID" value="XM_056909211.1"/>
</dbReference>
<name>A0AAD6C9N6_9EURO</name>
<reference evidence="1" key="2">
    <citation type="journal article" date="2023" name="IMA Fungus">
        <title>Comparative genomic study of the Penicillium genus elucidates a diverse pangenome and 15 lateral gene transfer events.</title>
        <authorList>
            <person name="Petersen C."/>
            <person name="Sorensen T."/>
            <person name="Nielsen M.R."/>
            <person name="Sondergaard T.E."/>
            <person name="Sorensen J.L."/>
            <person name="Fitzpatrick D.A."/>
            <person name="Frisvad J.C."/>
            <person name="Nielsen K.L."/>
        </authorList>
    </citation>
    <scope>NUCLEOTIDE SEQUENCE</scope>
    <source>
        <strain evidence="1">IBT 16125</strain>
    </source>
</reference>
<dbReference type="AlphaFoldDB" id="A0AAD6C9N6"/>